<evidence type="ECO:0000313" key="3">
    <source>
        <dbReference type="EMBL" id="GLI29412.1"/>
    </source>
</evidence>
<feature type="compositionally biased region" description="Acidic residues" evidence="1">
    <location>
        <begin position="191"/>
        <end position="201"/>
    </location>
</feature>
<feature type="transmembrane region" description="Helical" evidence="2">
    <location>
        <begin position="43"/>
        <end position="61"/>
    </location>
</feature>
<keyword evidence="2" id="KW-1133">Transmembrane helix</keyword>
<accession>A0ABQ5RCA6</accession>
<feature type="transmembrane region" description="Helical" evidence="2">
    <location>
        <begin position="20"/>
        <end position="38"/>
    </location>
</feature>
<protein>
    <submittedName>
        <fullName evidence="3">Uncharacterized protein</fullName>
    </submittedName>
</protein>
<proteinExistence type="predicted"/>
<organism evidence="3 4">
    <name type="scientific">Brachybacterium conglomeratum</name>
    <dbReference type="NCBI Taxonomy" id="47846"/>
    <lineage>
        <taxon>Bacteria</taxon>
        <taxon>Bacillati</taxon>
        <taxon>Actinomycetota</taxon>
        <taxon>Actinomycetes</taxon>
        <taxon>Micrococcales</taxon>
        <taxon>Dermabacteraceae</taxon>
        <taxon>Brachybacterium</taxon>
    </lineage>
</organism>
<feature type="region of interest" description="Disordered" evidence="1">
    <location>
        <begin position="159"/>
        <end position="201"/>
    </location>
</feature>
<dbReference type="RefSeq" id="WP_241237691.1">
    <property type="nucleotide sequence ID" value="NZ_BSDQ01000001.1"/>
</dbReference>
<evidence type="ECO:0000313" key="4">
    <source>
        <dbReference type="Proteomes" id="UP001144451"/>
    </source>
</evidence>
<keyword evidence="2" id="KW-0472">Membrane</keyword>
<dbReference type="EMBL" id="BSDQ01000001">
    <property type="protein sequence ID" value="GLI29412.1"/>
    <property type="molecule type" value="Genomic_DNA"/>
</dbReference>
<name>A0ABQ5RCA6_9MICO</name>
<comment type="caution">
    <text evidence="3">The sequence shown here is derived from an EMBL/GenBank/DDBJ whole genome shotgun (WGS) entry which is preliminary data.</text>
</comment>
<feature type="compositionally biased region" description="Low complexity" evidence="1">
    <location>
        <begin position="173"/>
        <end position="184"/>
    </location>
</feature>
<evidence type="ECO:0000256" key="1">
    <source>
        <dbReference type="SAM" id="MobiDB-lite"/>
    </source>
</evidence>
<evidence type="ECO:0000256" key="2">
    <source>
        <dbReference type="SAM" id="Phobius"/>
    </source>
</evidence>
<reference evidence="3" key="1">
    <citation type="submission" date="2022-12" db="EMBL/GenBank/DDBJ databases">
        <title>Reference genome sequencing for broad-spectrum identification of bacterial and archaeal isolates by mass spectrometry.</title>
        <authorList>
            <person name="Sekiguchi Y."/>
            <person name="Tourlousse D.M."/>
        </authorList>
    </citation>
    <scope>NUCLEOTIDE SEQUENCE</scope>
    <source>
        <strain evidence="3">5-2</strain>
    </source>
</reference>
<dbReference type="GeneID" id="78122415"/>
<sequence length="201" mass="21120">MPGPDPVPDTSTAHVPARAWLRPVLLLVGGALLTLLMVLADQLIAAIAVGAFSLFMAYWTSPLRSGPHIPLASAQERVREADGTAPTIVLWAPGDPASARLQAAIRAPREDLIWVNVFKDPAAQQLLGRYGGERMLPLALQGEDAARIDNVSELFAFQDRTRQDGAPGGAAGAGPTTPDPGADPSAHTEEPGEDESDPPRA</sequence>
<gene>
    <name evidence="3" type="ORF">BCONGLO52_02530</name>
</gene>
<keyword evidence="2" id="KW-0812">Transmembrane</keyword>
<dbReference type="Proteomes" id="UP001144451">
    <property type="component" value="Unassembled WGS sequence"/>
</dbReference>
<keyword evidence="4" id="KW-1185">Reference proteome</keyword>